<dbReference type="SUPFAM" id="SSF52540">
    <property type="entry name" value="P-loop containing nucleoside triphosphate hydrolases"/>
    <property type="match status" value="1"/>
</dbReference>
<protein>
    <submittedName>
        <fullName evidence="1">Uridine kinase</fullName>
    </submittedName>
</protein>
<evidence type="ECO:0000313" key="2">
    <source>
        <dbReference type="Proteomes" id="UP001501470"/>
    </source>
</evidence>
<sequence>MVSSVERRRVVRRVADLVPVPEGGACVRVGIDGPDASGKTTFADELAAVIRALGRPVARVSLDDFHHPRAVRYQLGRDSPEGFWRHAFDYTRFRSEVLDRFGAGGDRRYRTAAHDVVTDTEHVTPLRTAAAGTVLIVDGLFLHREELVAAWEMSVFLDVDFAVTAKRMALRDGADPDPDHPGNRRYSDAQRIYYAACTPHERADILIDNQDLITPRIVRERP</sequence>
<name>A0ABN2CW60_9ACTN</name>
<organism evidence="1 2">
    <name type="scientific">Dactylosporangium maewongense</name>
    <dbReference type="NCBI Taxonomy" id="634393"/>
    <lineage>
        <taxon>Bacteria</taxon>
        <taxon>Bacillati</taxon>
        <taxon>Actinomycetota</taxon>
        <taxon>Actinomycetes</taxon>
        <taxon>Micromonosporales</taxon>
        <taxon>Micromonosporaceae</taxon>
        <taxon>Dactylosporangium</taxon>
    </lineage>
</organism>
<dbReference type="RefSeq" id="WP_344512995.1">
    <property type="nucleotide sequence ID" value="NZ_BAAAQD010000036.1"/>
</dbReference>
<dbReference type="PANTHER" id="PTHR10285">
    <property type="entry name" value="URIDINE KINASE"/>
    <property type="match status" value="1"/>
</dbReference>
<keyword evidence="1" id="KW-0418">Kinase</keyword>
<proteinExistence type="predicted"/>
<reference evidence="1 2" key="1">
    <citation type="journal article" date="2019" name="Int. J. Syst. Evol. Microbiol.">
        <title>The Global Catalogue of Microorganisms (GCM) 10K type strain sequencing project: providing services to taxonomists for standard genome sequencing and annotation.</title>
        <authorList>
            <consortium name="The Broad Institute Genomics Platform"/>
            <consortium name="The Broad Institute Genome Sequencing Center for Infectious Disease"/>
            <person name="Wu L."/>
            <person name="Ma J."/>
        </authorList>
    </citation>
    <scope>NUCLEOTIDE SEQUENCE [LARGE SCALE GENOMIC DNA]</scope>
    <source>
        <strain evidence="1 2">JCM 15933</strain>
    </source>
</reference>
<dbReference type="EMBL" id="BAAAQD010000036">
    <property type="protein sequence ID" value="GAA1565548.1"/>
    <property type="molecule type" value="Genomic_DNA"/>
</dbReference>
<keyword evidence="2" id="KW-1185">Reference proteome</keyword>
<evidence type="ECO:0000313" key="1">
    <source>
        <dbReference type="EMBL" id="GAA1565548.1"/>
    </source>
</evidence>
<comment type="caution">
    <text evidence="1">The sequence shown here is derived from an EMBL/GenBank/DDBJ whole genome shotgun (WGS) entry which is preliminary data.</text>
</comment>
<gene>
    <name evidence="1" type="ORF">GCM10009827_103930</name>
</gene>
<dbReference type="Gene3D" id="3.40.50.300">
    <property type="entry name" value="P-loop containing nucleotide triphosphate hydrolases"/>
    <property type="match status" value="1"/>
</dbReference>
<keyword evidence="1" id="KW-0808">Transferase</keyword>
<dbReference type="GO" id="GO:0016301">
    <property type="term" value="F:kinase activity"/>
    <property type="evidence" value="ECO:0007669"/>
    <property type="project" value="UniProtKB-KW"/>
</dbReference>
<accession>A0ABN2CW60</accession>
<dbReference type="Proteomes" id="UP001501470">
    <property type="component" value="Unassembled WGS sequence"/>
</dbReference>
<dbReference type="InterPro" id="IPR027417">
    <property type="entry name" value="P-loop_NTPase"/>
</dbReference>